<dbReference type="AlphaFoldDB" id="A0A1W1VEW4"/>
<organism evidence="2 3">
    <name type="scientific">Peptoniphilus asaccharolyticus DSM 20463</name>
    <dbReference type="NCBI Taxonomy" id="573058"/>
    <lineage>
        <taxon>Bacteria</taxon>
        <taxon>Bacillati</taxon>
        <taxon>Bacillota</taxon>
        <taxon>Tissierellia</taxon>
        <taxon>Tissierellales</taxon>
        <taxon>Peptoniphilaceae</taxon>
        <taxon>Peptoniphilus</taxon>
    </lineage>
</organism>
<sequence>MREVLLNRNYRHFKGKMYKVLNLAIHSETREKLVIYQALYDDYGIFARPYEMFVSEVDKIKYPEAEQKYRFELLEE</sequence>
<dbReference type="InterPro" id="IPR037135">
    <property type="entry name" value="DUF1653-like_dom_sf"/>
</dbReference>
<accession>A0A1W1VEW4</accession>
<protein>
    <recommendedName>
        <fullName evidence="1">DUF1653 domain-containing protein</fullName>
    </recommendedName>
</protein>
<feature type="domain" description="DUF1653" evidence="1">
    <location>
        <begin position="9"/>
        <end position="72"/>
    </location>
</feature>
<dbReference type="Pfam" id="PF07866">
    <property type="entry name" value="DUF1653"/>
    <property type="match status" value="1"/>
</dbReference>
<gene>
    <name evidence="2" type="ORF">SAMN00017477_1821</name>
</gene>
<dbReference type="EMBL" id="FWWR01000012">
    <property type="protein sequence ID" value="SMB91601.1"/>
    <property type="molecule type" value="Genomic_DNA"/>
</dbReference>
<evidence type="ECO:0000259" key="1">
    <source>
        <dbReference type="Pfam" id="PF07866"/>
    </source>
</evidence>
<evidence type="ECO:0000313" key="3">
    <source>
        <dbReference type="Proteomes" id="UP000192368"/>
    </source>
</evidence>
<reference evidence="3" key="1">
    <citation type="submission" date="2017-04" db="EMBL/GenBank/DDBJ databases">
        <authorList>
            <person name="Varghese N."/>
            <person name="Submissions S."/>
        </authorList>
    </citation>
    <scope>NUCLEOTIDE SEQUENCE [LARGE SCALE GENOMIC DNA]</scope>
    <source>
        <strain evidence="3">DSM 20463</strain>
    </source>
</reference>
<dbReference type="STRING" id="573058.SAMN00017477_1821"/>
<dbReference type="Proteomes" id="UP000192368">
    <property type="component" value="Unassembled WGS sequence"/>
</dbReference>
<dbReference type="InterPro" id="IPR023387">
    <property type="entry name" value="DUF1653-like_dom"/>
</dbReference>
<evidence type="ECO:0000313" key="2">
    <source>
        <dbReference type="EMBL" id="SMB91601.1"/>
    </source>
</evidence>
<dbReference type="Gene3D" id="2.30.30.320">
    <property type="entry name" value="DUF1653-like domain"/>
    <property type="match status" value="1"/>
</dbReference>
<proteinExistence type="predicted"/>
<name>A0A1W1VEW4_PEPAS</name>
<dbReference type="RefSeq" id="WP_084231356.1">
    <property type="nucleotide sequence ID" value="NZ_FWWR01000012.1"/>
</dbReference>
<keyword evidence="3" id="KW-1185">Reference proteome</keyword>
<dbReference type="OrthoDB" id="371169at2"/>